<evidence type="ECO:0000313" key="2">
    <source>
        <dbReference type="EMBL" id="CAE7233364.1"/>
    </source>
</evidence>
<dbReference type="EMBL" id="CAJNDS010000779">
    <property type="protein sequence ID" value="CAE7233364.1"/>
    <property type="molecule type" value="Genomic_DNA"/>
</dbReference>
<proteinExistence type="predicted"/>
<comment type="caution">
    <text evidence="2">The sequence shown here is derived from an EMBL/GenBank/DDBJ whole genome shotgun (WGS) entry which is preliminary data.</text>
</comment>
<evidence type="ECO:0000313" key="3">
    <source>
        <dbReference type="Proteomes" id="UP000604046"/>
    </source>
</evidence>
<gene>
    <name evidence="2" type="ORF">SNAT2548_LOCUS9752</name>
</gene>
<dbReference type="OrthoDB" id="10503599at2759"/>
<protein>
    <submittedName>
        <fullName evidence="2">Uncharacterized protein</fullName>
    </submittedName>
</protein>
<dbReference type="AlphaFoldDB" id="A0A812L0J5"/>
<organism evidence="2 3">
    <name type="scientific">Symbiodinium natans</name>
    <dbReference type="NCBI Taxonomy" id="878477"/>
    <lineage>
        <taxon>Eukaryota</taxon>
        <taxon>Sar</taxon>
        <taxon>Alveolata</taxon>
        <taxon>Dinophyceae</taxon>
        <taxon>Suessiales</taxon>
        <taxon>Symbiodiniaceae</taxon>
        <taxon>Symbiodinium</taxon>
    </lineage>
</organism>
<evidence type="ECO:0000256" key="1">
    <source>
        <dbReference type="SAM" id="MobiDB-lite"/>
    </source>
</evidence>
<sequence>MVLTREKIIGQAHAAGRLYERARGSPARGVLEMRADELCVDLADKIARQIEEEEKQATLAEGDSAASGAGLGPTAVPPEPAVTSKPSPWSVDYSRFDAILRDEDDSPPNQLQVRQIAHSLAGVVEDVKRLKPPGSCARQRGEASLGHEYFLDTLD</sequence>
<dbReference type="Proteomes" id="UP000604046">
    <property type="component" value="Unassembled WGS sequence"/>
</dbReference>
<name>A0A812L0J5_9DINO</name>
<reference evidence="2" key="1">
    <citation type="submission" date="2021-02" db="EMBL/GenBank/DDBJ databases">
        <authorList>
            <person name="Dougan E. K."/>
            <person name="Rhodes N."/>
            <person name="Thang M."/>
            <person name="Chan C."/>
        </authorList>
    </citation>
    <scope>NUCLEOTIDE SEQUENCE</scope>
</reference>
<keyword evidence="3" id="KW-1185">Reference proteome</keyword>
<feature type="region of interest" description="Disordered" evidence="1">
    <location>
        <begin position="54"/>
        <end position="89"/>
    </location>
</feature>
<accession>A0A812L0J5</accession>